<dbReference type="GO" id="GO:0060271">
    <property type="term" value="P:cilium assembly"/>
    <property type="evidence" value="ECO:0007669"/>
    <property type="project" value="TreeGrafter"/>
</dbReference>
<feature type="compositionally biased region" description="Acidic residues" evidence="7">
    <location>
        <begin position="76"/>
        <end position="87"/>
    </location>
</feature>
<dbReference type="GO" id="GO:0005815">
    <property type="term" value="C:microtubule organizing center"/>
    <property type="evidence" value="ECO:0007669"/>
    <property type="project" value="TreeGrafter"/>
</dbReference>
<keyword evidence="5" id="KW-0206">Cytoskeleton</keyword>
<dbReference type="GO" id="GO:0031514">
    <property type="term" value="C:motile cilium"/>
    <property type="evidence" value="ECO:0007669"/>
    <property type="project" value="TreeGrafter"/>
</dbReference>
<gene>
    <name evidence="8" type="ORF">CYMTET_23204</name>
</gene>
<evidence type="ECO:0000256" key="5">
    <source>
        <dbReference type="ARBA" id="ARBA00023212"/>
    </source>
</evidence>
<dbReference type="Proteomes" id="UP001190700">
    <property type="component" value="Unassembled WGS sequence"/>
</dbReference>
<dbReference type="GO" id="GO:0030992">
    <property type="term" value="C:intraciliary transport particle B"/>
    <property type="evidence" value="ECO:0007669"/>
    <property type="project" value="TreeGrafter"/>
</dbReference>
<evidence type="ECO:0000313" key="9">
    <source>
        <dbReference type="Proteomes" id="UP001190700"/>
    </source>
</evidence>
<dbReference type="EMBL" id="LGRX02011917">
    <property type="protein sequence ID" value="KAK3268283.1"/>
    <property type="molecule type" value="Genomic_DNA"/>
</dbReference>
<keyword evidence="3" id="KW-0963">Cytoplasm</keyword>
<comment type="caution">
    <text evidence="8">The sequence shown here is derived from an EMBL/GenBank/DDBJ whole genome shotgun (WGS) entry which is preliminary data.</text>
</comment>
<evidence type="ECO:0000256" key="3">
    <source>
        <dbReference type="ARBA" id="ARBA00022490"/>
    </source>
</evidence>
<reference evidence="8 9" key="1">
    <citation type="journal article" date="2015" name="Genome Biol. Evol.">
        <title>Comparative Genomics of a Bacterivorous Green Alga Reveals Evolutionary Causalities and Consequences of Phago-Mixotrophic Mode of Nutrition.</title>
        <authorList>
            <person name="Burns J.A."/>
            <person name="Paasch A."/>
            <person name="Narechania A."/>
            <person name="Kim E."/>
        </authorList>
    </citation>
    <scope>NUCLEOTIDE SEQUENCE [LARGE SCALE GENOMIC DNA]</scope>
    <source>
        <strain evidence="8 9">PLY_AMNH</strain>
    </source>
</reference>
<evidence type="ECO:0000313" key="8">
    <source>
        <dbReference type="EMBL" id="KAK3268283.1"/>
    </source>
</evidence>
<feature type="region of interest" description="Disordered" evidence="7">
    <location>
        <begin position="1"/>
        <end position="127"/>
    </location>
</feature>
<keyword evidence="4" id="KW-0969">Cilium</keyword>
<evidence type="ECO:0000256" key="7">
    <source>
        <dbReference type="SAM" id="MobiDB-lite"/>
    </source>
</evidence>
<dbReference type="AlphaFoldDB" id="A0AAE0FYW1"/>
<dbReference type="PANTHER" id="PTHR13376">
    <property type="entry name" value="INTRAFLAGELLAR TRANSPORT PROTEIN 46 HOMOLOG"/>
    <property type="match status" value="1"/>
</dbReference>
<feature type="compositionally biased region" description="Acidic residues" evidence="7">
    <location>
        <begin position="1"/>
        <end position="14"/>
    </location>
</feature>
<accession>A0AAE0FYW1</accession>
<evidence type="ECO:0000256" key="6">
    <source>
        <dbReference type="ARBA" id="ARBA00023273"/>
    </source>
</evidence>
<keyword evidence="6" id="KW-0966">Cell projection</keyword>
<evidence type="ECO:0000256" key="2">
    <source>
        <dbReference type="ARBA" id="ARBA00007700"/>
    </source>
</evidence>
<evidence type="ECO:0008006" key="10">
    <source>
        <dbReference type="Google" id="ProtNLM"/>
    </source>
</evidence>
<dbReference type="PANTHER" id="PTHR13376:SF0">
    <property type="entry name" value="INTRAFLAGELLAR TRANSPORT PROTEIN 46 HOMOLOG"/>
    <property type="match status" value="1"/>
</dbReference>
<evidence type="ECO:0000256" key="4">
    <source>
        <dbReference type="ARBA" id="ARBA00023069"/>
    </source>
</evidence>
<feature type="compositionally biased region" description="Acidic residues" evidence="7">
    <location>
        <begin position="41"/>
        <end position="50"/>
    </location>
</feature>
<protein>
    <recommendedName>
        <fullName evidence="10">Intraflagellar transport protein 46 homolog</fullName>
    </recommendedName>
</protein>
<proteinExistence type="inferred from homology"/>
<dbReference type="Pfam" id="PF12317">
    <property type="entry name" value="IFT46_B_C"/>
    <property type="match status" value="1"/>
</dbReference>
<sequence length="357" mass="39293">MSDDDFEYGAEEYSDTSSPGGRQDAQAAPKVVANQPHDEEVTLSDDEDESPQVSPSPAAPKQAGRPGGDSPPPNVSEDDRESEDDEGVASPSVHKVEKTGSEGETTDEEEEKGQVEAGSGGGYNPDDYANLKVSDEIKELFQYIGRYKPHNHQLDTKLKPFIPDYIPAVGDIDEFIKVARPDGKPDDLGLKVLDEPAAKQSDPTVLNLQLRAISKQSNLKPMEVTSIDGADKNPRKIQNWVQSIADLHKNKPRPTVSYTKNMPDIETLMQEWPPEVEELLHQITLPNEHLDLDLDQFIKTLCNILDIPTYNNPVESLHVMFTLYLEFKNNPFLSGTKGGGEAMPANPAGADVFTMDN</sequence>
<evidence type="ECO:0000256" key="1">
    <source>
        <dbReference type="ARBA" id="ARBA00004120"/>
    </source>
</evidence>
<dbReference type="InterPro" id="IPR022088">
    <property type="entry name" value="Intraflagellar_transp_cmplxB"/>
</dbReference>
<dbReference type="GO" id="GO:0042073">
    <property type="term" value="P:intraciliary transport"/>
    <property type="evidence" value="ECO:0007669"/>
    <property type="project" value="InterPro"/>
</dbReference>
<comment type="similarity">
    <text evidence="2">Belongs to the IFT46 family.</text>
</comment>
<comment type="subcellular location">
    <subcellularLocation>
        <location evidence="1">Cytoplasm</location>
        <location evidence="1">Cytoskeleton</location>
        <location evidence="1">Cilium basal body</location>
    </subcellularLocation>
</comment>
<organism evidence="8 9">
    <name type="scientific">Cymbomonas tetramitiformis</name>
    <dbReference type="NCBI Taxonomy" id="36881"/>
    <lineage>
        <taxon>Eukaryota</taxon>
        <taxon>Viridiplantae</taxon>
        <taxon>Chlorophyta</taxon>
        <taxon>Pyramimonadophyceae</taxon>
        <taxon>Pyramimonadales</taxon>
        <taxon>Pyramimonadaceae</taxon>
        <taxon>Cymbomonas</taxon>
    </lineage>
</organism>
<keyword evidence="9" id="KW-1185">Reference proteome</keyword>
<name>A0AAE0FYW1_9CHLO</name>